<accession>A0AAV7LD35</accession>
<feature type="region of interest" description="Disordered" evidence="1">
    <location>
        <begin position="1"/>
        <end position="88"/>
    </location>
</feature>
<dbReference type="Proteomes" id="UP001066276">
    <property type="component" value="Chromosome 11"/>
</dbReference>
<evidence type="ECO:0000256" key="1">
    <source>
        <dbReference type="SAM" id="MobiDB-lite"/>
    </source>
</evidence>
<proteinExistence type="predicted"/>
<feature type="compositionally biased region" description="Acidic residues" evidence="1">
    <location>
        <begin position="1"/>
        <end position="14"/>
    </location>
</feature>
<dbReference type="EMBL" id="JANPWB010000015">
    <property type="protein sequence ID" value="KAJ1089502.1"/>
    <property type="molecule type" value="Genomic_DNA"/>
</dbReference>
<name>A0AAV7LD35_PLEWA</name>
<gene>
    <name evidence="2" type="ORF">NDU88_002653</name>
</gene>
<sequence length="134" mass="15052">MTSDVECSEGELEIEDGHRNKALEKQEGTLPLRTASKETLLSPQNEESKEARDENAREPEDREPLYKPQKNFEEKQGKHGGARHVPGGAWHSQVLVQLGEHSDKGLLHGHRQYASVLCLLKVSKSLRSSPVEYI</sequence>
<comment type="caution">
    <text evidence="2">The sequence shown here is derived from an EMBL/GenBank/DDBJ whole genome shotgun (WGS) entry which is preliminary data.</text>
</comment>
<feature type="compositionally biased region" description="Basic and acidic residues" evidence="1">
    <location>
        <begin position="15"/>
        <end position="27"/>
    </location>
</feature>
<evidence type="ECO:0000313" key="3">
    <source>
        <dbReference type="Proteomes" id="UP001066276"/>
    </source>
</evidence>
<keyword evidence="3" id="KW-1185">Reference proteome</keyword>
<evidence type="ECO:0000313" key="2">
    <source>
        <dbReference type="EMBL" id="KAJ1089502.1"/>
    </source>
</evidence>
<dbReference type="AlphaFoldDB" id="A0AAV7LD35"/>
<organism evidence="2 3">
    <name type="scientific">Pleurodeles waltl</name>
    <name type="common">Iberian ribbed newt</name>
    <dbReference type="NCBI Taxonomy" id="8319"/>
    <lineage>
        <taxon>Eukaryota</taxon>
        <taxon>Metazoa</taxon>
        <taxon>Chordata</taxon>
        <taxon>Craniata</taxon>
        <taxon>Vertebrata</taxon>
        <taxon>Euteleostomi</taxon>
        <taxon>Amphibia</taxon>
        <taxon>Batrachia</taxon>
        <taxon>Caudata</taxon>
        <taxon>Salamandroidea</taxon>
        <taxon>Salamandridae</taxon>
        <taxon>Pleurodelinae</taxon>
        <taxon>Pleurodeles</taxon>
    </lineage>
</organism>
<protein>
    <submittedName>
        <fullName evidence="2">Uncharacterized protein</fullName>
    </submittedName>
</protein>
<reference evidence="2" key="1">
    <citation type="journal article" date="2022" name="bioRxiv">
        <title>Sequencing and chromosome-scale assembly of the giantPleurodeles waltlgenome.</title>
        <authorList>
            <person name="Brown T."/>
            <person name="Elewa A."/>
            <person name="Iarovenko S."/>
            <person name="Subramanian E."/>
            <person name="Araus A.J."/>
            <person name="Petzold A."/>
            <person name="Susuki M."/>
            <person name="Suzuki K.-i.T."/>
            <person name="Hayashi T."/>
            <person name="Toyoda A."/>
            <person name="Oliveira C."/>
            <person name="Osipova E."/>
            <person name="Leigh N.D."/>
            <person name="Simon A."/>
            <person name="Yun M.H."/>
        </authorList>
    </citation>
    <scope>NUCLEOTIDE SEQUENCE</scope>
    <source>
        <strain evidence="2">20211129_DDA</strain>
        <tissue evidence="2">Liver</tissue>
    </source>
</reference>
<feature type="compositionally biased region" description="Basic and acidic residues" evidence="1">
    <location>
        <begin position="46"/>
        <end position="77"/>
    </location>
</feature>